<evidence type="ECO:0000256" key="10">
    <source>
        <dbReference type="ARBA" id="ARBA00023211"/>
    </source>
</evidence>
<dbReference type="Pfam" id="PF00682">
    <property type="entry name" value="HMGL-like"/>
    <property type="match status" value="1"/>
</dbReference>
<name>A0A419EUP4_9BACT</name>
<dbReference type="PROSITE" id="PS00816">
    <property type="entry name" value="AIPM_HOMOCIT_SYNTH_2"/>
    <property type="match status" value="1"/>
</dbReference>
<proteinExistence type="inferred from homology"/>
<evidence type="ECO:0000259" key="13">
    <source>
        <dbReference type="PROSITE" id="PS50991"/>
    </source>
</evidence>
<comment type="catalytic activity">
    <reaction evidence="12">
        <text>3-methyl-2-oxobutanoate + acetyl-CoA + H2O = (2S)-2-isopropylmalate + CoA + H(+)</text>
        <dbReference type="Rhea" id="RHEA:21524"/>
        <dbReference type="ChEBI" id="CHEBI:1178"/>
        <dbReference type="ChEBI" id="CHEBI:11851"/>
        <dbReference type="ChEBI" id="CHEBI:15377"/>
        <dbReference type="ChEBI" id="CHEBI:15378"/>
        <dbReference type="ChEBI" id="CHEBI:57287"/>
        <dbReference type="ChEBI" id="CHEBI:57288"/>
        <dbReference type="EC" id="2.3.3.13"/>
    </reaction>
</comment>
<keyword evidence="8 12" id="KW-0808">Transferase</keyword>
<dbReference type="InterPro" id="IPR050073">
    <property type="entry name" value="2-IPM_HCS-like"/>
</dbReference>
<dbReference type="InterPro" id="IPR054691">
    <property type="entry name" value="LeuA/HCS_post-cat"/>
</dbReference>
<reference evidence="14 15" key="1">
    <citation type="journal article" date="2017" name="ISME J.">
        <title>Energy and carbon metabolisms in a deep terrestrial subsurface fluid microbial community.</title>
        <authorList>
            <person name="Momper L."/>
            <person name="Jungbluth S.P."/>
            <person name="Lee M.D."/>
            <person name="Amend J.P."/>
        </authorList>
    </citation>
    <scope>NUCLEOTIDE SEQUENCE [LARGE SCALE GENOMIC DNA]</scope>
    <source>
        <strain evidence="14">SURF_17</strain>
    </source>
</reference>
<dbReference type="SMART" id="SM00917">
    <property type="entry name" value="LeuA_dimer"/>
    <property type="match status" value="1"/>
</dbReference>
<dbReference type="InterPro" id="IPR036230">
    <property type="entry name" value="LeuA_allosteric_dom_sf"/>
</dbReference>
<gene>
    <name evidence="12" type="primary">leuA</name>
    <name evidence="14" type="ORF">C4532_13485</name>
</gene>
<dbReference type="InterPro" id="IPR005671">
    <property type="entry name" value="LeuA_bact_synth"/>
</dbReference>
<dbReference type="HAMAP" id="MF_01025">
    <property type="entry name" value="LeuA_type1"/>
    <property type="match status" value="1"/>
</dbReference>
<feature type="binding site" evidence="12">
    <location>
        <position position="14"/>
    </location>
    <ligand>
        <name>Mn(2+)</name>
        <dbReference type="ChEBI" id="CHEBI:29035"/>
    </ligand>
</feature>
<dbReference type="PROSITE" id="PS00815">
    <property type="entry name" value="AIPM_HOMOCIT_SYNTH_1"/>
    <property type="match status" value="1"/>
</dbReference>
<evidence type="ECO:0000256" key="11">
    <source>
        <dbReference type="ARBA" id="ARBA00023304"/>
    </source>
</evidence>
<organism evidence="14 15">
    <name type="scientific">Candidatus Abyssobacteria bacterium SURF_17</name>
    <dbReference type="NCBI Taxonomy" id="2093361"/>
    <lineage>
        <taxon>Bacteria</taxon>
        <taxon>Pseudomonadati</taxon>
        <taxon>Candidatus Hydrogenedentota</taxon>
        <taxon>Candidatus Abyssobacteria</taxon>
    </lineage>
</organism>
<dbReference type="Gene3D" id="3.20.20.70">
    <property type="entry name" value="Aldolase class I"/>
    <property type="match status" value="1"/>
</dbReference>
<evidence type="ECO:0000256" key="2">
    <source>
        <dbReference type="ARBA" id="ARBA00009396"/>
    </source>
</evidence>
<dbReference type="PANTHER" id="PTHR10277:SF9">
    <property type="entry name" value="2-ISOPROPYLMALATE SYNTHASE 1, CHLOROPLASTIC-RELATED"/>
    <property type="match status" value="1"/>
</dbReference>
<feature type="binding site" evidence="12">
    <location>
        <position position="204"/>
    </location>
    <ligand>
        <name>Mn(2+)</name>
        <dbReference type="ChEBI" id="CHEBI:29035"/>
    </ligand>
</feature>
<keyword evidence="5 12" id="KW-0432">Leucine biosynthesis</keyword>
<dbReference type="GO" id="GO:0003985">
    <property type="term" value="F:acetyl-CoA C-acetyltransferase activity"/>
    <property type="evidence" value="ECO:0007669"/>
    <property type="project" value="UniProtKB-UniRule"/>
</dbReference>
<keyword evidence="6 12" id="KW-0963">Cytoplasm</keyword>
<evidence type="ECO:0000256" key="1">
    <source>
        <dbReference type="ARBA" id="ARBA00004689"/>
    </source>
</evidence>
<dbReference type="NCBIfam" id="NF002085">
    <property type="entry name" value="PRK00915.1-2"/>
    <property type="match status" value="1"/>
</dbReference>
<evidence type="ECO:0000256" key="5">
    <source>
        <dbReference type="ARBA" id="ARBA00022430"/>
    </source>
</evidence>
<protein>
    <recommendedName>
        <fullName evidence="4 12">2-isopropylmalate synthase</fullName>
        <ecNumber evidence="3 12">2.3.3.13</ecNumber>
    </recommendedName>
    <alternativeName>
        <fullName evidence="12">Alpha-IPM synthase</fullName>
    </alternativeName>
    <alternativeName>
        <fullName evidence="12">Alpha-isopropylmalate synthase</fullName>
    </alternativeName>
</protein>
<dbReference type="PROSITE" id="PS50991">
    <property type="entry name" value="PYR_CT"/>
    <property type="match status" value="1"/>
</dbReference>
<dbReference type="Gene3D" id="3.30.160.270">
    <property type="match status" value="1"/>
</dbReference>
<dbReference type="GO" id="GO:0003852">
    <property type="term" value="F:2-isopropylmalate synthase activity"/>
    <property type="evidence" value="ECO:0007669"/>
    <property type="project" value="UniProtKB-UniRule"/>
</dbReference>
<dbReference type="Proteomes" id="UP000285961">
    <property type="component" value="Unassembled WGS sequence"/>
</dbReference>
<comment type="subunit">
    <text evidence="12">Homodimer.</text>
</comment>
<dbReference type="Pfam" id="PF22617">
    <property type="entry name" value="HCS_D2"/>
    <property type="match status" value="1"/>
</dbReference>
<evidence type="ECO:0000256" key="6">
    <source>
        <dbReference type="ARBA" id="ARBA00022490"/>
    </source>
</evidence>
<comment type="similarity">
    <text evidence="2 12">Belongs to the alpha-IPM synthase/homocitrate synthase family. LeuA type 1 subfamily.</text>
</comment>
<feature type="binding site" evidence="12">
    <location>
        <position position="202"/>
    </location>
    <ligand>
        <name>Mn(2+)</name>
        <dbReference type="ChEBI" id="CHEBI:29035"/>
    </ligand>
</feature>
<dbReference type="SUPFAM" id="SSF110921">
    <property type="entry name" value="2-isopropylmalate synthase LeuA, allosteric (dimerisation) domain"/>
    <property type="match status" value="1"/>
</dbReference>
<dbReference type="GO" id="GO:0030145">
    <property type="term" value="F:manganese ion binding"/>
    <property type="evidence" value="ECO:0007669"/>
    <property type="project" value="UniProtKB-UniRule"/>
</dbReference>
<dbReference type="EMBL" id="QZKI01000095">
    <property type="protein sequence ID" value="RJP68044.1"/>
    <property type="molecule type" value="Genomic_DNA"/>
</dbReference>
<dbReference type="InterPro" id="IPR013709">
    <property type="entry name" value="2-isopropylmalate_synth_dimer"/>
</dbReference>
<dbReference type="CDD" id="cd07940">
    <property type="entry name" value="DRE_TIM_IPMS"/>
    <property type="match status" value="1"/>
</dbReference>
<keyword evidence="10 12" id="KW-0464">Manganese</keyword>
<evidence type="ECO:0000313" key="14">
    <source>
        <dbReference type="EMBL" id="RJP68044.1"/>
    </source>
</evidence>
<dbReference type="PANTHER" id="PTHR10277">
    <property type="entry name" value="HOMOCITRATE SYNTHASE-RELATED"/>
    <property type="match status" value="1"/>
</dbReference>
<accession>A0A419EUP4</accession>
<evidence type="ECO:0000256" key="3">
    <source>
        <dbReference type="ARBA" id="ARBA00012973"/>
    </source>
</evidence>
<evidence type="ECO:0000256" key="7">
    <source>
        <dbReference type="ARBA" id="ARBA00022605"/>
    </source>
</evidence>
<evidence type="ECO:0000313" key="15">
    <source>
        <dbReference type="Proteomes" id="UP000285961"/>
    </source>
</evidence>
<dbReference type="InterPro" id="IPR002034">
    <property type="entry name" value="AIPM/Hcit_synth_CS"/>
</dbReference>
<dbReference type="UniPathway" id="UPA00048">
    <property type="reaction ID" value="UER00070"/>
</dbReference>
<sequence>MAEQVYIFDTTLRDGEQSPGASMTTDEKIRMALQLERLGVDVIEAGFPIASPGEFESVQKIASSLKNVTVAGLARANKADIDAAWNAIKVAAHPRLHIFIATSDIHLKYKLKRTREQVLEDAVGAVKHALQFTGDVEFSAEDATRSDIDYLCQIVKAVIEAGASVVNLPDTVGYSIPAEIGALFRKIRENVPNIDRVILSTHCHNDLGMAVANSLAAVRFGARQVECTVNGIGERAGNASLEEIVMAIRTREDQLPFHTNISSREIYKTSKLLGTLTGLAIPRNKPIVGKNAFAHESGVHQDGVIKSALTYEIMTPDSVGVPQSSIVLGKHSGKHGLRARCEAIGFKLGEDELKEVYNKFIDLADKKKEVTDEDLVAIVEDVLDLVEQVYQLEYLQTTSGSNTKATATVQLKSNSNSVLDSNVGDGPVDATYKTIERITGITGRLLEYSINAVTIGKDAMGEAFVKVRFQDDTVAGHGLSTDVIEASAKAYLNALNKWLSLGKRK</sequence>
<comment type="caution">
    <text evidence="14">The sequence shown here is derived from an EMBL/GenBank/DDBJ whole genome shotgun (WGS) entry which is preliminary data.</text>
</comment>
<dbReference type="GO" id="GO:0005737">
    <property type="term" value="C:cytoplasm"/>
    <property type="evidence" value="ECO:0007669"/>
    <property type="project" value="UniProtKB-UniRule"/>
</dbReference>
<dbReference type="FunFam" id="1.10.238.260:FF:000001">
    <property type="entry name" value="2-isopropylmalate synthase"/>
    <property type="match status" value="1"/>
</dbReference>
<dbReference type="NCBIfam" id="TIGR00973">
    <property type="entry name" value="leuA_bact"/>
    <property type="match status" value="1"/>
</dbReference>
<keyword evidence="11 12" id="KW-0100">Branched-chain amino acid biosynthesis</keyword>
<dbReference type="Pfam" id="PF08502">
    <property type="entry name" value="LeuA_dimer"/>
    <property type="match status" value="1"/>
</dbReference>
<keyword evidence="9 12" id="KW-0479">Metal-binding</keyword>
<dbReference type="NCBIfam" id="NF002086">
    <property type="entry name" value="PRK00915.1-3"/>
    <property type="match status" value="1"/>
</dbReference>
<evidence type="ECO:0000256" key="8">
    <source>
        <dbReference type="ARBA" id="ARBA00022679"/>
    </source>
</evidence>
<dbReference type="EC" id="2.3.3.13" evidence="3 12"/>
<feature type="region of interest" description="Regulatory domain" evidence="12">
    <location>
        <begin position="391"/>
        <end position="505"/>
    </location>
</feature>
<dbReference type="InterPro" id="IPR000891">
    <property type="entry name" value="PYR_CT"/>
</dbReference>
<dbReference type="InterPro" id="IPR013785">
    <property type="entry name" value="Aldolase_TIM"/>
</dbReference>
<feature type="domain" description="Pyruvate carboxyltransferase" evidence="13">
    <location>
        <begin position="5"/>
        <end position="267"/>
    </location>
</feature>
<dbReference type="Gene3D" id="1.10.238.260">
    <property type="match status" value="1"/>
</dbReference>
<dbReference type="FunFam" id="3.30.160.270:FF:000001">
    <property type="entry name" value="2-isopropylmalate synthase"/>
    <property type="match status" value="1"/>
</dbReference>
<keyword evidence="7 12" id="KW-0028">Amino-acid biosynthesis</keyword>
<dbReference type="AlphaFoldDB" id="A0A419EUP4"/>
<dbReference type="SUPFAM" id="SSF51569">
    <property type="entry name" value="Aldolase"/>
    <property type="match status" value="1"/>
</dbReference>
<comment type="function">
    <text evidence="12">Catalyzes the condensation of the acetyl group of acetyl-CoA with 3-methyl-2-oxobutanoate (2-ketoisovalerate) to form 3-carboxy-3-hydroxy-4-methylpentanoate (2-isopropylmalate).</text>
</comment>
<dbReference type="GO" id="GO:0009098">
    <property type="term" value="P:L-leucine biosynthetic process"/>
    <property type="evidence" value="ECO:0007669"/>
    <property type="project" value="UniProtKB-UniRule"/>
</dbReference>
<keyword evidence="14" id="KW-0012">Acyltransferase</keyword>
<evidence type="ECO:0000256" key="9">
    <source>
        <dbReference type="ARBA" id="ARBA00022723"/>
    </source>
</evidence>
<comment type="pathway">
    <text evidence="1 12">Amino-acid biosynthesis; L-leucine biosynthesis; L-leucine from 3-methyl-2-oxobutanoate: step 1/4.</text>
</comment>
<comment type="cofactor">
    <cofactor evidence="12">
        <name>Mn(2+)</name>
        <dbReference type="ChEBI" id="CHEBI:29035"/>
    </cofactor>
</comment>
<evidence type="ECO:0000256" key="4">
    <source>
        <dbReference type="ARBA" id="ARBA00018198"/>
    </source>
</evidence>
<dbReference type="FunFam" id="3.20.20.70:FF:000010">
    <property type="entry name" value="2-isopropylmalate synthase"/>
    <property type="match status" value="1"/>
</dbReference>
<feature type="binding site" evidence="12">
    <location>
        <position position="238"/>
    </location>
    <ligand>
        <name>Mn(2+)</name>
        <dbReference type="ChEBI" id="CHEBI:29035"/>
    </ligand>
</feature>
<evidence type="ECO:0000256" key="12">
    <source>
        <dbReference type="HAMAP-Rule" id="MF_01025"/>
    </source>
</evidence>